<protein>
    <submittedName>
        <fullName evidence="5">Putative type II secretion system protein</fullName>
    </submittedName>
</protein>
<dbReference type="Gene3D" id="3.30.300.160">
    <property type="entry name" value="Type II secretion system, protein E, N-terminal domain"/>
    <property type="match status" value="1"/>
</dbReference>
<evidence type="ECO:0000313" key="6">
    <source>
        <dbReference type="Proteomes" id="UP000255177"/>
    </source>
</evidence>
<evidence type="ECO:0000313" key="5">
    <source>
        <dbReference type="EMBL" id="SUQ60938.1"/>
    </source>
</evidence>
<comment type="similarity">
    <text evidence="1">Belongs to the GSP E family.</text>
</comment>
<proteinExistence type="inferred from homology"/>
<dbReference type="CDD" id="cd01129">
    <property type="entry name" value="PulE-GspE-like"/>
    <property type="match status" value="1"/>
</dbReference>
<dbReference type="AlphaFoldDB" id="A0A380SUI4"/>
<name>A0A380SUI4_9PSED</name>
<dbReference type="GO" id="GO:0005886">
    <property type="term" value="C:plasma membrane"/>
    <property type="evidence" value="ECO:0007669"/>
    <property type="project" value="TreeGrafter"/>
</dbReference>
<evidence type="ECO:0000256" key="3">
    <source>
        <dbReference type="ARBA" id="ARBA00022840"/>
    </source>
</evidence>
<keyword evidence="2" id="KW-0547">Nucleotide-binding</keyword>
<dbReference type="InterPro" id="IPR027417">
    <property type="entry name" value="P-loop_NTPase"/>
</dbReference>
<dbReference type="RefSeq" id="WP_115084794.1">
    <property type="nucleotide sequence ID" value="NZ_CBCSFG010000002.1"/>
</dbReference>
<dbReference type="InterPro" id="IPR037257">
    <property type="entry name" value="T2SS_E_N_sf"/>
</dbReference>
<dbReference type="Pfam" id="PF05157">
    <property type="entry name" value="MshEN"/>
    <property type="match status" value="1"/>
</dbReference>
<dbReference type="InterPro" id="IPR001482">
    <property type="entry name" value="T2SS/T4SS_dom"/>
</dbReference>
<dbReference type="PANTHER" id="PTHR30258">
    <property type="entry name" value="TYPE II SECRETION SYSTEM PROTEIN GSPE-RELATED"/>
    <property type="match status" value="1"/>
</dbReference>
<dbReference type="InterPro" id="IPR007831">
    <property type="entry name" value="T2SS_GspE_N"/>
</dbReference>
<dbReference type="SUPFAM" id="SSF160246">
    <property type="entry name" value="EspE N-terminal domain-like"/>
    <property type="match status" value="1"/>
</dbReference>
<dbReference type="SUPFAM" id="SSF52540">
    <property type="entry name" value="P-loop containing nucleoside triphosphate hydrolases"/>
    <property type="match status" value="1"/>
</dbReference>
<dbReference type="Pfam" id="PF00437">
    <property type="entry name" value="T2SSE"/>
    <property type="match status" value="1"/>
</dbReference>
<keyword evidence="6" id="KW-1185">Reference proteome</keyword>
<dbReference type="PANTHER" id="PTHR30258:SF13">
    <property type="entry name" value="SECRETION PATHWAY ATPASE-RELATED"/>
    <property type="match status" value="1"/>
</dbReference>
<dbReference type="GO" id="GO:0005524">
    <property type="term" value="F:ATP binding"/>
    <property type="evidence" value="ECO:0007669"/>
    <property type="project" value="UniProtKB-KW"/>
</dbReference>
<gene>
    <name evidence="5" type="primary">hxcR</name>
    <name evidence="5" type="ORF">CCOS864_00342</name>
</gene>
<evidence type="ECO:0000256" key="1">
    <source>
        <dbReference type="ARBA" id="ARBA00006611"/>
    </source>
</evidence>
<dbReference type="Proteomes" id="UP000255177">
    <property type="component" value="Unassembled WGS sequence"/>
</dbReference>
<keyword evidence="3" id="KW-0067">ATP-binding</keyword>
<evidence type="ECO:0000256" key="2">
    <source>
        <dbReference type="ARBA" id="ARBA00022741"/>
    </source>
</evidence>
<accession>A0A380SUI4</accession>
<dbReference type="GO" id="GO:0016887">
    <property type="term" value="F:ATP hydrolysis activity"/>
    <property type="evidence" value="ECO:0007669"/>
    <property type="project" value="TreeGrafter"/>
</dbReference>
<feature type="domain" description="Bacterial type II secretion system protein E" evidence="4">
    <location>
        <begin position="400"/>
        <end position="414"/>
    </location>
</feature>
<dbReference type="Gene3D" id="3.40.50.300">
    <property type="entry name" value="P-loop containing nucleotide triphosphate hydrolases"/>
    <property type="match status" value="1"/>
</dbReference>
<dbReference type="EMBL" id="UIDD01000001">
    <property type="protein sequence ID" value="SUQ60938.1"/>
    <property type="molecule type" value="Genomic_DNA"/>
</dbReference>
<dbReference type="Gene3D" id="3.30.450.90">
    <property type="match status" value="1"/>
</dbReference>
<evidence type="ECO:0000259" key="4">
    <source>
        <dbReference type="PROSITE" id="PS00662"/>
    </source>
</evidence>
<dbReference type="PROSITE" id="PS00662">
    <property type="entry name" value="T2SP_E"/>
    <property type="match status" value="1"/>
</dbReference>
<organism evidence="5 6">
    <name type="scientific">Pseudomonas wadenswilerensis</name>
    <dbReference type="NCBI Taxonomy" id="1785161"/>
    <lineage>
        <taxon>Bacteria</taxon>
        <taxon>Pseudomonadati</taxon>
        <taxon>Pseudomonadota</taxon>
        <taxon>Gammaproteobacteria</taxon>
        <taxon>Pseudomonadales</taxon>
        <taxon>Pseudomonadaceae</taxon>
        <taxon>Pseudomonas</taxon>
    </lineage>
</organism>
<reference evidence="6" key="1">
    <citation type="submission" date="2018-07" db="EMBL/GenBank/DDBJ databases">
        <authorList>
            <person name="Blom J."/>
        </authorList>
    </citation>
    <scope>NUCLEOTIDE SEQUENCE [LARGE SCALE GENOMIC DNA]</scope>
    <source>
        <strain evidence="6">CCOS 864</strain>
    </source>
</reference>
<sequence length="565" mass="61990">MHNLSEDRWLDLGTLLDELVADQRISLDDRNICPPVQHEQHPLEWIASQQFADLGNPGQRLDLGTLCQWLARQAGQPYLHIDPLKIDLARLTGLMSAGFARRHGILALAADASGVTVASAQPYVRAWEADLAQVLQRPIKRVLASPVQIRQLSQTFFQVAQSVSGASQQQSMPTAAGNLEQLLELGNRGREAQANDAHIVSIVDWLLQYAFEQRASDIHLEPRRDQGQLRFRIDGVLHPVYQFPGPVTLAVVSRLKSLGRMNVAEKRRPQDGRIKTRLPGGEEVELRLSTLPTTFGEKLVLRVFDPQLLQQDFAQLGLGGADLRRWLSMLDHRHGIILVTGPTGSGKTSTLYASLKHLATPQINLCTVEDPIEMVEPAFNQLQVQPSIDLDFATGTRALLRQDPDVIMIGEIRDLETAQVAIQAALTGHLVLSTLHTNDACSAITRLLELGIAPYLLKASLIGVMAQRLVRTLCKHCKAAPASPGQSHQAVGCSECRQTGYHGRSAIYELLGISDALKARIEPDLDLLALRRLALDDGMLSLKHSGAEKVAAGQTTEAEVLRVIA</sequence>